<dbReference type="Gene3D" id="3.40.50.10210">
    <property type="match status" value="1"/>
</dbReference>
<protein>
    <recommendedName>
        <fullName evidence="4 10">Nicotinate-nucleotide--dimethylbenzimidazole phosphoribosyltransferase</fullName>
        <shortName evidence="10">NN:DBI PRT</shortName>
        <ecNumber evidence="3 10">2.4.2.21</ecNumber>
    </recommendedName>
    <alternativeName>
        <fullName evidence="8 10">N(1)-alpha-phosphoribosyltransferase</fullName>
    </alternativeName>
</protein>
<keyword evidence="12" id="KW-0812">Transmembrane</keyword>
<dbReference type="PANTHER" id="PTHR43463">
    <property type="entry name" value="NICOTINATE-NUCLEOTIDE--DIMETHYLBENZIMIDAZOLE PHOSPHORIBOSYLTRANSFERASE"/>
    <property type="match status" value="1"/>
</dbReference>
<comment type="caution">
    <text evidence="13">The sequence shown here is derived from an EMBL/GenBank/DDBJ whole genome shotgun (WGS) entry which is preliminary data.</text>
</comment>
<evidence type="ECO:0000256" key="11">
    <source>
        <dbReference type="SAM" id="MobiDB-lite"/>
    </source>
</evidence>
<feature type="active site" description="Proton acceptor" evidence="10">
    <location>
        <position position="359"/>
    </location>
</feature>
<keyword evidence="7 10" id="KW-0808">Transferase</keyword>
<evidence type="ECO:0000313" key="13">
    <source>
        <dbReference type="EMBL" id="NPU69621.1"/>
    </source>
</evidence>
<dbReference type="NCBIfam" id="NF000996">
    <property type="entry name" value="PRK00105.1"/>
    <property type="match status" value="1"/>
</dbReference>
<evidence type="ECO:0000256" key="3">
    <source>
        <dbReference type="ARBA" id="ARBA00011991"/>
    </source>
</evidence>
<evidence type="ECO:0000256" key="4">
    <source>
        <dbReference type="ARBA" id="ARBA00015486"/>
    </source>
</evidence>
<evidence type="ECO:0000256" key="5">
    <source>
        <dbReference type="ARBA" id="ARBA00022573"/>
    </source>
</evidence>
<dbReference type="InterPro" id="IPR017846">
    <property type="entry name" value="Nict_dMeBzImd_PRibTrfase_bact"/>
</dbReference>
<comment type="function">
    <text evidence="10">Catalyzes the synthesis of alpha-ribazole-5'-phosphate from nicotinate mononucleotide (NAMN) and 5,6-dimethylbenzimidazole (DMB).</text>
</comment>
<keyword evidence="5 10" id="KW-0169">Cobalamin biosynthesis</keyword>
<reference evidence="13" key="1">
    <citation type="submission" date="2020-05" db="EMBL/GenBank/DDBJ databases">
        <title>Nod-independent and nitrogen-fixing Bradyrhizobium aeschynomene sp. nov. isolated from nodules of Aeschynomene indica.</title>
        <authorList>
            <person name="Zhang Z."/>
        </authorList>
    </citation>
    <scope>NUCLEOTIDE SEQUENCE</scope>
    <source>
        <strain evidence="13">83012</strain>
    </source>
</reference>
<dbReference type="InterPro" id="IPR003200">
    <property type="entry name" value="Nict_dMeBzImd_PRibTrfase"/>
</dbReference>
<accession>A0ABX2CN45</accession>
<dbReference type="InterPro" id="IPR036087">
    <property type="entry name" value="Nict_dMeBzImd_PRibTrfase_sf"/>
</dbReference>
<keyword evidence="14" id="KW-1185">Reference proteome</keyword>
<evidence type="ECO:0000256" key="8">
    <source>
        <dbReference type="ARBA" id="ARBA00030686"/>
    </source>
</evidence>
<keyword evidence="12" id="KW-1133">Transmembrane helix</keyword>
<dbReference type="NCBIfam" id="TIGR03160">
    <property type="entry name" value="cobT_DBIPRT"/>
    <property type="match status" value="1"/>
</dbReference>
<organism evidence="13 14">
    <name type="scientific">Bradyrhizobium aeschynomenes</name>
    <dbReference type="NCBI Taxonomy" id="2734909"/>
    <lineage>
        <taxon>Bacteria</taxon>
        <taxon>Pseudomonadati</taxon>
        <taxon>Pseudomonadota</taxon>
        <taxon>Alphaproteobacteria</taxon>
        <taxon>Hyphomicrobiales</taxon>
        <taxon>Nitrobacteraceae</taxon>
        <taxon>Bradyrhizobium</taxon>
    </lineage>
</organism>
<dbReference type="PANTHER" id="PTHR43463:SF1">
    <property type="entry name" value="NICOTINATE-NUCLEOTIDE--DIMETHYLBENZIMIDAZOLE PHOSPHORIBOSYLTRANSFERASE"/>
    <property type="match status" value="1"/>
</dbReference>
<evidence type="ECO:0000256" key="9">
    <source>
        <dbReference type="ARBA" id="ARBA00047340"/>
    </source>
</evidence>
<evidence type="ECO:0000256" key="12">
    <source>
        <dbReference type="SAM" id="Phobius"/>
    </source>
</evidence>
<evidence type="ECO:0000256" key="7">
    <source>
        <dbReference type="ARBA" id="ARBA00022679"/>
    </source>
</evidence>
<dbReference type="CDD" id="cd02439">
    <property type="entry name" value="DMB-PRT_CobT"/>
    <property type="match status" value="1"/>
</dbReference>
<comment type="pathway">
    <text evidence="1 10">Nucleoside biosynthesis; alpha-ribazole biosynthesis; alpha-ribazole from 5,6-dimethylbenzimidazole: step 1/2.</text>
</comment>
<dbReference type="Proteomes" id="UP000886476">
    <property type="component" value="Unassembled WGS sequence"/>
</dbReference>
<feature type="region of interest" description="Disordered" evidence="11">
    <location>
        <begin position="1"/>
        <end position="21"/>
    </location>
</feature>
<name>A0ABX2CN45_9BRAD</name>
<evidence type="ECO:0000313" key="14">
    <source>
        <dbReference type="Proteomes" id="UP000886476"/>
    </source>
</evidence>
<dbReference type="Pfam" id="PF02277">
    <property type="entry name" value="DBI_PRT"/>
    <property type="match status" value="1"/>
</dbReference>
<evidence type="ECO:0000256" key="2">
    <source>
        <dbReference type="ARBA" id="ARBA00007110"/>
    </source>
</evidence>
<evidence type="ECO:0000256" key="1">
    <source>
        <dbReference type="ARBA" id="ARBA00005049"/>
    </source>
</evidence>
<dbReference type="Gene3D" id="1.10.1610.10">
    <property type="match status" value="1"/>
</dbReference>
<dbReference type="HAMAP" id="MF_00230">
    <property type="entry name" value="CobT"/>
    <property type="match status" value="1"/>
</dbReference>
<proteinExistence type="inferred from homology"/>
<dbReference type="SUPFAM" id="SSF52733">
    <property type="entry name" value="Nicotinate mononucleotide:5,6-dimethylbenzimidazole phosphoribosyltransferase (CobT)"/>
    <property type="match status" value="1"/>
</dbReference>
<gene>
    <name evidence="10 13" type="primary">cobT</name>
    <name evidence="13" type="ORF">HL667_31775</name>
</gene>
<evidence type="ECO:0000256" key="10">
    <source>
        <dbReference type="HAMAP-Rule" id="MF_00230"/>
    </source>
</evidence>
<evidence type="ECO:0000256" key="6">
    <source>
        <dbReference type="ARBA" id="ARBA00022676"/>
    </source>
</evidence>
<dbReference type="InterPro" id="IPR023195">
    <property type="entry name" value="Nict_dMeBzImd_PRibTrfase_N"/>
</dbReference>
<keyword evidence="6 10" id="KW-0328">Glycosyltransferase</keyword>
<feature type="compositionally biased region" description="Basic residues" evidence="11">
    <location>
        <begin position="1"/>
        <end position="11"/>
    </location>
</feature>
<dbReference type="GO" id="GO:0008939">
    <property type="term" value="F:nicotinate-nucleotide-dimethylbenzimidazole phosphoribosyltransferase activity"/>
    <property type="evidence" value="ECO:0007669"/>
    <property type="project" value="UniProtKB-EC"/>
</dbReference>
<sequence length="393" mass="40506">MPTGCRSRRLTSRPDAARRQRLSSAWCDGNRGARRSPHERSCVLPEWTSLDCAPPSETHRQAALERQAQLTKPLGALGRLEQVAVEIAALQASERPSADRVPVVLFAGDHGIAAQGVSAYPPEVTVQMLHNFAAGGAAISVLARGLGCPLEVVDVGTLASAPVPDVLVDKPRRGTRDFSVEAALAPAEVAFAVEAGRRAVARQADHAPQLVIFGEMGIGNTTSAAAIAAALLRCAPAEIVGSGTGLDADGRARKAAIIAAALARHGLTSGAGVADILAAVGGLEIIAIAGAIIAAAQRRWPVLVDGFIVSVAALLAVRLNSSCRSWLLFSHRSAERGHSLVLEALGARPLIDLDLRLGEASGAATALPIIRLACALHNGMATFAEAAVSGRGS</sequence>
<comment type="catalytic activity">
    <reaction evidence="9 10">
        <text>5,6-dimethylbenzimidazole + nicotinate beta-D-ribonucleotide = alpha-ribazole 5'-phosphate + nicotinate + H(+)</text>
        <dbReference type="Rhea" id="RHEA:11196"/>
        <dbReference type="ChEBI" id="CHEBI:15378"/>
        <dbReference type="ChEBI" id="CHEBI:15890"/>
        <dbReference type="ChEBI" id="CHEBI:32544"/>
        <dbReference type="ChEBI" id="CHEBI:57502"/>
        <dbReference type="ChEBI" id="CHEBI:57918"/>
        <dbReference type="EC" id="2.4.2.21"/>
    </reaction>
</comment>
<comment type="similarity">
    <text evidence="2 10">Belongs to the CobT family.</text>
</comment>
<feature type="transmembrane region" description="Helical" evidence="12">
    <location>
        <begin position="300"/>
        <end position="319"/>
    </location>
</feature>
<keyword evidence="12" id="KW-0472">Membrane</keyword>
<dbReference type="EC" id="2.4.2.21" evidence="3 10"/>
<dbReference type="EMBL" id="JABFDN010000020">
    <property type="protein sequence ID" value="NPU69621.1"/>
    <property type="molecule type" value="Genomic_DNA"/>
</dbReference>
<feature type="transmembrane region" description="Helical" evidence="12">
    <location>
        <begin position="273"/>
        <end position="294"/>
    </location>
</feature>